<dbReference type="EMBL" id="ASPP01027873">
    <property type="protein sequence ID" value="ETO05672.1"/>
    <property type="molecule type" value="Genomic_DNA"/>
</dbReference>
<dbReference type="AlphaFoldDB" id="X6LWZ4"/>
<proteinExistence type="predicted"/>
<reference evidence="1 2" key="1">
    <citation type="journal article" date="2013" name="Curr. Biol.">
        <title>The Genome of the Foraminiferan Reticulomyxa filosa.</title>
        <authorList>
            <person name="Glockner G."/>
            <person name="Hulsmann N."/>
            <person name="Schleicher M."/>
            <person name="Noegel A.A."/>
            <person name="Eichinger L."/>
            <person name="Gallinger C."/>
            <person name="Pawlowski J."/>
            <person name="Sierra R."/>
            <person name="Euteneuer U."/>
            <person name="Pillet L."/>
            <person name="Moustafa A."/>
            <person name="Platzer M."/>
            <person name="Groth M."/>
            <person name="Szafranski K."/>
            <person name="Schliwa M."/>
        </authorList>
    </citation>
    <scope>NUCLEOTIDE SEQUENCE [LARGE SCALE GENOMIC DNA]</scope>
</reference>
<feature type="non-terminal residue" evidence="1">
    <location>
        <position position="1"/>
    </location>
</feature>
<name>X6LWZ4_RETFI</name>
<sequence>IIDCLQECLWYELLFLKHPFFSLCKSYKIENVYLFLYFEVVQKQEIAMQQVLLEQINDCFIVIRRYLNEVIRLTHLKKAAKNIDTKSLEMSNFAMAQSVNLLQISLKDCHNKKKEAIQLAQTKLTSFDLELSSLARNLEDEKEIKKRVAPILALNPGPKLNEKTLNEDTVGTNKLYNDQEKMKQNAKGAVNQMLSTKTYNLNKSSMVYDINPDYLENENFFQEKKKGILNQIGIHLLKMTPKIVLRKVVKWILKIIIQLQTNIMMILKIHFRVNEK</sequence>
<accession>X6LWZ4</accession>
<keyword evidence="2" id="KW-1185">Reference proteome</keyword>
<dbReference type="Proteomes" id="UP000023152">
    <property type="component" value="Unassembled WGS sequence"/>
</dbReference>
<evidence type="ECO:0000313" key="1">
    <source>
        <dbReference type="EMBL" id="ETO05672.1"/>
    </source>
</evidence>
<protein>
    <submittedName>
        <fullName evidence="1">Uncharacterized protein</fullName>
    </submittedName>
</protein>
<evidence type="ECO:0000313" key="2">
    <source>
        <dbReference type="Proteomes" id="UP000023152"/>
    </source>
</evidence>
<comment type="caution">
    <text evidence="1">The sequence shown here is derived from an EMBL/GenBank/DDBJ whole genome shotgun (WGS) entry which is preliminary data.</text>
</comment>
<gene>
    <name evidence="1" type="ORF">RFI_31724</name>
</gene>
<organism evidence="1 2">
    <name type="scientific">Reticulomyxa filosa</name>
    <dbReference type="NCBI Taxonomy" id="46433"/>
    <lineage>
        <taxon>Eukaryota</taxon>
        <taxon>Sar</taxon>
        <taxon>Rhizaria</taxon>
        <taxon>Retaria</taxon>
        <taxon>Foraminifera</taxon>
        <taxon>Monothalamids</taxon>
        <taxon>Reticulomyxidae</taxon>
        <taxon>Reticulomyxa</taxon>
    </lineage>
</organism>